<feature type="domain" description="Formyl transferase C-terminal" evidence="2">
    <location>
        <begin position="194"/>
        <end position="279"/>
    </location>
</feature>
<dbReference type="Proteomes" id="UP000502421">
    <property type="component" value="Chromosome"/>
</dbReference>
<keyword evidence="6" id="KW-1185">Reference proteome</keyword>
<dbReference type="EMBL" id="CP051204">
    <property type="protein sequence ID" value="QJB40629.1"/>
    <property type="molecule type" value="Genomic_DNA"/>
</dbReference>
<dbReference type="RefSeq" id="WP_168807853.1">
    <property type="nucleotide sequence ID" value="NZ_CP051204.2"/>
</dbReference>
<dbReference type="EMBL" id="CP051205">
    <property type="protein sequence ID" value="QJB34110.1"/>
    <property type="molecule type" value="Genomic_DNA"/>
</dbReference>
<dbReference type="PANTHER" id="PTHR11138">
    <property type="entry name" value="METHIONYL-TRNA FORMYLTRANSFERASE"/>
    <property type="match status" value="1"/>
</dbReference>
<dbReference type="Proteomes" id="UP000503144">
    <property type="component" value="Chromosome"/>
</dbReference>
<evidence type="ECO:0000259" key="1">
    <source>
        <dbReference type="Pfam" id="PF00551"/>
    </source>
</evidence>
<evidence type="ECO:0000313" key="4">
    <source>
        <dbReference type="EMBL" id="QJB40629.1"/>
    </source>
</evidence>
<dbReference type="InterPro" id="IPR011034">
    <property type="entry name" value="Formyl_transferase-like_C_sf"/>
</dbReference>
<gene>
    <name evidence="4" type="ORF">HF324_23450</name>
    <name evidence="3" type="ORF">HF329_23600</name>
</gene>
<dbReference type="Pfam" id="PF00551">
    <property type="entry name" value="Formyl_trans_N"/>
    <property type="match status" value="1"/>
</dbReference>
<evidence type="ECO:0000259" key="2">
    <source>
        <dbReference type="Pfam" id="PF02911"/>
    </source>
</evidence>
<dbReference type="GO" id="GO:0004479">
    <property type="term" value="F:methionyl-tRNA formyltransferase activity"/>
    <property type="evidence" value="ECO:0007669"/>
    <property type="project" value="TreeGrafter"/>
</dbReference>
<dbReference type="Pfam" id="PF02911">
    <property type="entry name" value="Formyl_trans_C"/>
    <property type="match status" value="1"/>
</dbReference>
<evidence type="ECO:0000313" key="5">
    <source>
        <dbReference type="Proteomes" id="UP000502421"/>
    </source>
</evidence>
<accession>A0AAE7D9R5</accession>
<dbReference type="InterPro" id="IPR036477">
    <property type="entry name" value="Formyl_transf_N_sf"/>
</dbReference>
<sequence>MLEVVFLGSGGLGLDVLKQVWSSYRVKAVLTDKKSVSIISFCNEHQIPCFAGNPRGNKTADFVKDIRCDILLSVNYLFVIEKDLIDLPALFAINIHGSLLPKYRGRTPHVWAIINGETVTGVTVHLIDELVDNGKILKQREVSISPDDTGATILEKFSYLYPSMVQEVLTEIAQEKVTLVEQDNAKATYFGKRTPEDGKIEWSWFKERIRNWIRAQAAPYPGAFAFYEGHKVSIHKATFSDMGFAQDIADGTILATDQQTLHVKTPNGVLQLSDIKAENPITFRINGLLK</sequence>
<dbReference type="InterPro" id="IPR005793">
    <property type="entry name" value="Formyl_trans_C"/>
</dbReference>
<dbReference type="Gene3D" id="3.40.50.12230">
    <property type="match status" value="1"/>
</dbReference>
<dbReference type="GO" id="GO:0005829">
    <property type="term" value="C:cytosol"/>
    <property type="evidence" value="ECO:0007669"/>
    <property type="project" value="TreeGrafter"/>
</dbReference>
<proteinExistence type="predicted"/>
<dbReference type="PANTHER" id="PTHR11138:SF5">
    <property type="entry name" value="METHIONYL-TRNA FORMYLTRANSFERASE, MITOCHONDRIAL"/>
    <property type="match status" value="1"/>
</dbReference>
<reference evidence="5" key="1">
    <citation type="submission" date="2020-04" db="EMBL/GenBank/DDBJ databases">
        <authorList>
            <person name="Kittiwongwattana C."/>
        </authorList>
    </citation>
    <scope>NUCLEOTIDE SEQUENCE [LARGE SCALE GENOMIC DNA]</scope>
    <source>
        <strain evidence="4">1303</strain>
        <strain evidence="5">1310</strain>
    </source>
</reference>
<reference evidence="3" key="2">
    <citation type="submission" date="2020-09" db="EMBL/GenBank/DDBJ databases">
        <authorList>
            <person name="Kittiwongwattana C."/>
        </authorList>
    </citation>
    <scope>NUCLEOTIDE SEQUENCE</scope>
    <source>
        <strain evidence="3">1310</strain>
    </source>
</reference>
<organism evidence="3 5">
    <name type="scientific">Chitinophaga oryzae</name>
    <dbReference type="NCBI Taxonomy" id="2725414"/>
    <lineage>
        <taxon>Bacteria</taxon>
        <taxon>Pseudomonadati</taxon>
        <taxon>Bacteroidota</taxon>
        <taxon>Chitinophagia</taxon>
        <taxon>Chitinophagales</taxon>
        <taxon>Chitinophagaceae</taxon>
        <taxon>Chitinophaga</taxon>
    </lineage>
</organism>
<evidence type="ECO:0000313" key="6">
    <source>
        <dbReference type="Proteomes" id="UP000503144"/>
    </source>
</evidence>
<evidence type="ECO:0000313" key="3">
    <source>
        <dbReference type="EMBL" id="QJB34110.1"/>
    </source>
</evidence>
<name>A0AAE7D9R5_9BACT</name>
<feature type="domain" description="Formyl transferase N-terminal" evidence="1">
    <location>
        <begin position="55"/>
        <end position="163"/>
    </location>
</feature>
<dbReference type="SUPFAM" id="SSF53328">
    <property type="entry name" value="Formyltransferase"/>
    <property type="match status" value="1"/>
</dbReference>
<dbReference type="KEGG" id="coy:HF329_23600"/>
<dbReference type="SUPFAM" id="SSF50486">
    <property type="entry name" value="FMT C-terminal domain-like"/>
    <property type="match status" value="1"/>
</dbReference>
<dbReference type="AlphaFoldDB" id="A0AAE7D9R5"/>
<protein>
    <submittedName>
        <fullName evidence="3">Methionyl-tRNA formyltransferase</fullName>
    </submittedName>
</protein>
<dbReference type="InterPro" id="IPR002376">
    <property type="entry name" value="Formyl_transf_N"/>
</dbReference>